<dbReference type="PANTHER" id="PTHR30213:SF1">
    <property type="entry name" value="INNER MEMBRANE PROTEIN YHJD"/>
    <property type="match status" value="1"/>
</dbReference>
<feature type="region of interest" description="Disordered" evidence="6">
    <location>
        <begin position="297"/>
        <end position="342"/>
    </location>
</feature>
<feature type="transmembrane region" description="Helical" evidence="7">
    <location>
        <begin position="151"/>
        <end position="177"/>
    </location>
</feature>
<evidence type="ECO:0000256" key="4">
    <source>
        <dbReference type="ARBA" id="ARBA00022989"/>
    </source>
</evidence>
<keyword evidence="5 7" id="KW-0472">Membrane</keyword>
<evidence type="ECO:0000256" key="1">
    <source>
        <dbReference type="ARBA" id="ARBA00004651"/>
    </source>
</evidence>
<organism evidence="8">
    <name type="scientific">Bifidobacterium aquikefiricola</name>
    <dbReference type="NCBI Taxonomy" id="3059038"/>
    <lineage>
        <taxon>Bacteria</taxon>
        <taxon>Bacillati</taxon>
        <taxon>Actinomycetota</taxon>
        <taxon>Actinomycetes</taxon>
        <taxon>Bifidobacteriales</taxon>
        <taxon>Bifidobacteriaceae</taxon>
        <taxon>Bifidobacterium</taxon>
    </lineage>
</organism>
<keyword evidence="4 7" id="KW-1133">Transmembrane helix</keyword>
<feature type="transmembrane region" description="Helical" evidence="7">
    <location>
        <begin position="257"/>
        <end position="281"/>
    </location>
</feature>
<dbReference type="RefSeq" id="WP_369344808.1">
    <property type="nucleotide sequence ID" value="NZ_CP129674.1"/>
</dbReference>
<reference evidence="8" key="1">
    <citation type="submission" date="2023-07" db="EMBL/GenBank/DDBJ databases">
        <title>Bifidobacterium aquikefiriaerophilum sp. nov. and Bifidobacterium eccum sp. nov., isolated from water kefir.</title>
        <authorList>
            <person name="Breselge S."/>
            <person name="Bellassi P."/>
            <person name="Barcenilla C."/>
            <person name="Alvarez-Ordonez A."/>
            <person name="Morelli L."/>
            <person name="Cotter P.D."/>
        </authorList>
    </citation>
    <scope>NUCLEOTIDE SEQUENCE</scope>
    <source>
        <strain evidence="8">WK041_4_12</strain>
    </source>
</reference>
<proteinExistence type="predicted"/>
<accession>A0AB39U8W9</accession>
<dbReference type="PANTHER" id="PTHR30213">
    <property type="entry name" value="INNER MEMBRANE PROTEIN YHJD"/>
    <property type="match status" value="1"/>
</dbReference>
<feature type="transmembrane region" description="Helical" evidence="7">
    <location>
        <begin position="39"/>
        <end position="62"/>
    </location>
</feature>
<evidence type="ECO:0000313" key="8">
    <source>
        <dbReference type="EMBL" id="XDS45268.1"/>
    </source>
</evidence>
<dbReference type="InterPro" id="IPR017039">
    <property type="entry name" value="Virul_fac_BrkB"/>
</dbReference>
<keyword evidence="3 7" id="KW-0812">Transmembrane</keyword>
<dbReference type="Pfam" id="PF03631">
    <property type="entry name" value="Virul_fac_BrkB"/>
    <property type="match status" value="1"/>
</dbReference>
<sequence length="342" mass="36331">MGTLKALIEKLTGIWQRSLPGRVVTRYGRNNGGLLAGGLAYGLLFAFFAGVWTVFSIAGLVFSHDDGVRTTLLNTVARVVPSLQSGSGKDIISAQALSSISTTFTITGLFTLLAFFWQIIGWLGSVRSAVRTMVEAGQQQTNAISSKLTDALAVMLIMVLFILSSVAAVVSGGTIRYVLNFLKVPQHAWGFSSLIDVVGFLLTVLFNFLLLMVVFWLVAGLHESKTVVRTSAFGSVILSIIQMLGTRLVGGASSNPLLAPFAAILAVLIWFNLIAQVLMYCASLLAETMGSGKNTVNTRINSSNGSANSRLTTDEHGDGHDSAHTSIQEAAKAAATTVDEAR</sequence>
<dbReference type="GO" id="GO:0005886">
    <property type="term" value="C:plasma membrane"/>
    <property type="evidence" value="ECO:0007669"/>
    <property type="project" value="UniProtKB-SubCell"/>
</dbReference>
<evidence type="ECO:0000256" key="3">
    <source>
        <dbReference type="ARBA" id="ARBA00022692"/>
    </source>
</evidence>
<protein>
    <submittedName>
        <fullName evidence="8">YihY/virulence factor BrkB family protein</fullName>
    </submittedName>
</protein>
<keyword evidence="2" id="KW-1003">Cell membrane</keyword>
<feature type="compositionally biased region" description="Polar residues" evidence="6">
    <location>
        <begin position="297"/>
        <end position="311"/>
    </location>
</feature>
<evidence type="ECO:0000256" key="7">
    <source>
        <dbReference type="SAM" id="Phobius"/>
    </source>
</evidence>
<dbReference type="AlphaFoldDB" id="A0AB39U8W9"/>
<dbReference type="KEGG" id="baqk:QN215_03935"/>
<evidence type="ECO:0000256" key="2">
    <source>
        <dbReference type="ARBA" id="ARBA00022475"/>
    </source>
</evidence>
<comment type="subcellular location">
    <subcellularLocation>
        <location evidence="1">Cell membrane</location>
        <topology evidence="1">Multi-pass membrane protein</topology>
    </subcellularLocation>
</comment>
<gene>
    <name evidence="8" type="ORF">QN215_03935</name>
</gene>
<feature type="compositionally biased region" description="Basic and acidic residues" evidence="6">
    <location>
        <begin position="312"/>
        <end position="323"/>
    </location>
</feature>
<name>A0AB39U8W9_9BIFI</name>
<feature type="transmembrane region" description="Helical" evidence="7">
    <location>
        <begin position="106"/>
        <end position="130"/>
    </location>
</feature>
<feature type="transmembrane region" description="Helical" evidence="7">
    <location>
        <begin position="226"/>
        <end position="245"/>
    </location>
</feature>
<evidence type="ECO:0000256" key="5">
    <source>
        <dbReference type="ARBA" id="ARBA00023136"/>
    </source>
</evidence>
<feature type="transmembrane region" description="Helical" evidence="7">
    <location>
        <begin position="197"/>
        <end position="219"/>
    </location>
</feature>
<evidence type="ECO:0000256" key="6">
    <source>
        <dbReference type="SAM" id="MobiDB-lite"/>
    </source>
</evidence>
<dbReference type="EMBL" id="CP129674">
    <property type="protein sequence ID" value="XDS45268.1"/>
    <property type="molecule type" value="Genomic_DNA"/>
</dbReference>